<feature type="non-terminal residue" evidence="1">
    <location>
        <position position="57"/>
    </location>
</feature>
<keyword evidence="2" id="KW-1185">Reference proteome</keyword>
<accession>A0A9N9DZX3</accession>
<name>A0A9N9DZX3_FUNMO</name>
<dbReference type="Proteomes" id="UP000789375">
    <property type="component" value="Unassembled WGS sequence"/>
</dbReference>
<gene>
    <name evidence="1" type="ORF">FMOSSE_LOCUS11771</name>
</gene>
<reference evidence="1" key="1">
    <citation type="submission" date="2021-06" db="EMBL/GenBank/DDBJ databases">
        <authorList>
            <person name="Kallberg Y."/>
            <person name="Tangrot J."/>
            <person name="Rosling A."/>
        </authorList>
    </citation>
    <scope>NUCLEOTIDE SEQUENCE</scope>
    <source>
        <strain evidence="1">87-6 pot B 2015</strain>
    </source>
</reference>
<evidence type="ECO:0000313" key="2">
    <source>
        <dbReference type="Proteomes" id="UP000789375"/>
    </source>
</evidence>
<proteinExistence type="predicted"/>
<comment type="caution">
    <text evidence="1">The sequence shown here is derived from an EMBL/GenBank/DDBJ whole genome shotgun (WGS) entry which is preliminary data.</text>
</comment>
<dbReference type="AlphaFoldDB" id="A0A9N9DZX3"/>
<dbReference type="EMBL" id="CAJVPP010004930">
    <property type="protein sequence ID" value="CAG8657365.1"/>
    <property type="molecule type" value="Genomic_DNA"/>
</dbReference>
<sequence>ASKSLSVKDSDVGELVLLYKKFLVYRNLVECVRRMTNILAKKAKTFKDKIADANESF</sequence>
<organism evidence="1 2">
    <name type="scientific">Funneliformis mosseae</name>
    <name type="common">Endomycorrhizal fungus</name>
    <name type="synonym">Glomus mosseae</name>
    <dbReference type="NCBI Taxonomy" id="27381"/>
    <lineage>
        <taxon>Eukaryota</taxon>
        <taxon>Fungi</taxon>
        <taxon>Fungi incertae sedis</taxon>
        <taxon>Mucoromycota</taxon>
        <taxon>Glomeromycotina</taxon>
        <taxon>Glomeromycetes</taxon>
        <taxon>Glomerales</taxon>
        <taxon>Glomeraceae</taxon>
        <taxon>Funneliformis</taxon>
    </lineage>
</organism>
<protein>
    <submittedName>
        <fullName evidence="1">6342_t:CDS:1</fullName>
    </submittedName>
</protein>
<evidence type="ECO:0000313" key="1">
    <source>
        <dbReference type="EMBL" id="CAG8657365.1"/>
    </source>
</evidence>